<accession>A0A5C2RWM7</accession>
<sequence>MVNLSSHSSLSPPPTTYHLPPTTYHLPPTTYHLPPTTPENFTTMGIESPAEGMIPIKPKLVIKKPHKNQRETAGVQALQGATEGAMNEVLSLNTPCRAGAERRNAKERRRRLQICRSVRVLSFAFLRSAPAVSCICDGLHTLAYNRSEYAQEFAIQVEERAGPLTMQARVLVAPSLKYGGQGGQTTVVSHAL</sequence>
<evidence type="ECO:0000256" key="1">
    <source>
        <dbReference type="SAM" id="MobiDB-lite"/>
    </source>
</evidence>
<reference evidence="2" key="1">
    <citation type="journal article" date="2018" name="Genome Biol. Evol.">
        <title>Genomics and development of Lentinus tigrinus, a white-rot wood-decaying mushroom with dimorphic fruiting bodies.</title>
        <authorList>
            <person name="Wu B."/>
            <person name="Xu Z."/>
            <person name="Knudson A."/>
            <person name="Carlson A."/>
            <person name="Chen N."/>
            <person name="Kovaka S."/>
            <person name="LaButti K."/>
            <person name="Lipzen A."/>
            <person name="Pennachio C."/>
            <person name="Riley R."/>
            <person name="Schakwitz W."/>
            <person name="Umezawa K."/>
            <person name="Ohm R.A."/>
            <person name="Grigoriev I.V."/>
            <person name="Nagy L.G."/>
            <person name="Gibbons J."/>
            <person name="Hibbett D."/>
        </authorList>
    </citation>
    <scope>NUCLEOTIDE SEQUENCE [LARGE SCALE GENOMIC DNA]</scope>
    <source>
        <strain evidence="2">ALCF2SS1-6</strain>
    </source>
</reference>
<evidence type="ECO:0000313" key="2">
    <source>
        <dbReference type="EMBL" id="RPD55067.1"/>
    </source>
</evidence>
<dbReference type="AlphaFoldDB" id="A0A5C2RWM7"/>
<keyword evidence="3" id="KW-1185">Reference proteome</keyword>
<organism evidence="2 3">
    <name type="scientific">Lentinus tigrinus ALCF2SS1-6</name>
    <dbReference type="NCBI Taxonomy" id="1328759"/>
    <lineage>
        <taxon>Eukaryota</taxon>
        <taxon>Fungi</taxon>
        <taxon>Dikarya</taxon>
        <taxon>Basidiomycota</taxon>
        <taxon>Agaricomycotina</taxon>
        <taxon>Agaricomycetes</taxon>
        <taxon>Polyporales</taxon>
        <taxon>Polyporaceae</taxon>
        <taxon>Lentinus</taxon>
    </lineage>
</organism>
<name>A0A5C2RWM7_9APHY</name>
<dbReference type="Proteomes" id="UP000313359">
    <property type="component" value="Unassembled WGS sequence"/>
</dbReference>
<proteinExistence type="predicted"/>
<gene>
    <name evidence="2" type="ORF">L227DRAFT_615715</name>
</gene>
<dbReference type="EMBL" id="ML122299">
    <property type="protein sequence ID" value="RPD55067.1"/>
    <property type="molecule type" value="Genomic_DNA"/>
</dbReference>
<protein>
    <submittedName>
        <fullName evidence="2">Uncharacterized protein</fullName>
    </submittedName>
</protein>
<evidence type="ECO:0000313" key="3">
    <source>
        <dbReference type="Proteomes" id="UP000313359"/>
    </source>
</evidence>
<dbReference type="STRING" id="1328759.A0A5C2RWM7"/>
<feature type="region of interest" description="Disordered" evidence="1">
    <location>
        <begin position="1"/>
        <end position="23"/>
    </location>
</feature>